<dbReference type="Pfam" id="PF00160">
    <property type="entry name" value="Pro_isomerase"/>
    <property type="match status" value="1"/>
</dbReference>
<dbReference type="EC" id="5.2.1.8" evidence="1"/>
<gene>
    <name evidence="6" type="ORF">SO694_00155054</name>
</gene>
<dbReference type="PANTHER" id="PTHR11071">
    <property type="entry name" value="PEPTIDYL-PROLYL CIS-TRANS ISOMERASE"/>
    <property type="match status" value="1"/>
</dbReference>
<feature type="domain" description="PPIase cyclophilin-type" evidence="5">
    <location>
        <begin position="100"/>
        <end position="257"/>
    </location>
</feature>
<dbReference type="PANTHER" id="PTHR11071:SF561">
    <property type="entry name" value="PEPTIDYL-PROLYL CIS-TRANS ISOMERASE D-RELATED"/>
    <property type="match status" value="1"/>
</dbReference>
<dbReference type="InterPro" id="IPR002130">
    <property type="entry name" value="Cyclophilin-type_PPIase_dom"/>
</dbReference>
<dbReference type="PROSITE" id="PS50072">
    <property type="entry name" value="CSA_PPIASE_2"/>
    <property type="match status" value="1"/>
</dbReference>
<dbReference type="SUPFAM" id="SSF50891">
    <property type="entry name" value="Cyclophilin-like"/>
    <property type="match status" value="1"/>
</dbReference>
<keyword evidence="7" id="KW-1185">Reference proteome</keyword>
<evidence type="ECO:0000256" key="1">
    <source>
        <dbReference type="ARBA" id="ARBA00013194"/>
    </source>
</evidence>
<name>A0ABR1G0S6_AURAN</name>
<dbReference type="Gene3D" id="2.40.100.10">
    <property type="entry name" value="Cyclophilin-like"/>
    <property type="match status" value="1"/>
</dbReference>
<reference evidence="6 7" key="1">
    <citation type="submission" date="2024-03" db="EMBL/GenBank/DDBJ databases">
        <title>Aureococcus anophagefferens CCMP1851 and Kratosvirus quantuckense: Draft genome of a second virus-susceptible host strain in the model system.</title>
        <authorList>
            <person name="Chase E."/>
            <person name="Truchon A.R."/>
            <person name="Schepens W."/>
            <person name="Wilhelm S.W."/>
        </authorList>
    </citation>
    <scope>NUCLEOTIDE SEQUENCE [LARGE SCALE GENOMIC DNA]</scope>
    <source>
        <strain evidence="6 7">CCMP1851</strain>
    </source>
</reference>
<keyword evidence="2" id="KW-0697">Rotamase</keyword>
<evidence type="ECO:0000256" key="3">
    <source>
        <dbReference type="ARBA" id="ARBA00023235"/>
    </source>
</evidence>
<protein>
    <recommendedName>
        <fullName evidence="1">peptidylprolyl isomerase</fullName>
        <ecNumber evidence="1">5.2.1.8</ecNumber>
    </recommendedName>
</protein>
<evidence type="ECO:0000313" key="6">
    <source>
        <dbReference type="EMBL" id="KAK7242123.1"/>
    </source>
</evidence>
<dbReference type="PROSITE" id="PS00170">
    <property type="entry name" value="CSA_PPIASE_1"/>
    <property type="match status" value="1"/>
</dbReference>
<evidence type="ECO:0000256" key="2">
    <source>
        <dbReference type="ARBA" id="ARBA00023110"/>
    </source>
</evidence>
<dbReference type="InterPro" id="IPR020892">
    <property type="entry name" value="Cyclophilin-type_PPIase_CS"/>
</dbReference>
<feature type="compositionally biased region" description="Pro residues" evidence="4">
    <location>
        <begin position="20"/>
        <end position="42"/>
    </location>
</feature>
<feature type="region of interest" description="Disordered" evidence="4">
    <location>
        <begin position="10"/>
        <end position="46"/>
    </location>
</feature>
<keyword evidence="3 6" id="KW-0413">Isomerase</keyword>
<dbReference type="InterPro" id="IPR029000">
    <property type="entry name" value="Cyclophilin-like_dom_sf"/>
</dbReference>
<evidence type="ECO:0000256" key="4">
    <source>
        <dbReference type="SAM" id="MobiDB-lite"/>
    </source>
</evidence>
<sequence length="304" mass="31578">MCAAIETAYDLFEVEDQPSPSRPSPAPPGARPEPVAPPPAPSPEASTATKLARLGAYVGVVGGGYALLVANGLLPAPLAADEPEALDAAPPQADVTERVFMDVAVGDAPPRRVVFGLYGSVAPRTAENFAELCGSSNAVLGYRNSKFHRVIPKFMIQGGDFTRGDGTGGTSIYGGTFPDENFDLRHAGAGTLSMANRGPDTNSSQFFVTLRATPHLDGKHVVFGCVVDGFDAVRAVEAAGSRSGRVAAPVRVLDCGRLPRTRAEAEAVGRSTYGASVPGLVEVHRTVTSERPLVTRSASPLAGR</sequence>
<accession>A0ABR1G0S6</accession>
<dbReference type="Proteomes" id="UP001363151">
    <property type="component" value="Unassembled WGS sequence"/>
</dbReference>
<proteinExistence type="predicted"/>
<dbReference type="GO" id="GO:0016853">
    <property type="term" value="F:isomerase activity"/>
    <property type="evidence" value="ECO:0007669"/>
    <property type="project" value="UniProtKB-KW"/>
</dbReference>
<evidence type="ECO:0000259" key="5">
    <source>
        <dbReference type="PROSITE" id="PS50072"/>
    </source>
</evidence>
<evidence type="ECO:0000313" key="7">
    <source>
        <dbReference type="Proteomes" id="UP001363151"/>
    </source>
</evidence>
<dbReference type="EMBL" id="JBBJCI010000147">
    <property type="protein sequence ID" value="KAK7242123.1"/>
    <property type="molecule type" value="Genomic_DNA"/>
</dbReference>
<comment type="caution">
    <text evidence="6">The sequence shown here is derived from an EMBL/GenBank/DDBJ whole genome shotgun (WGS) entry which is preliminary data.</text>
</comment>
<dbReference type="PRINTS" id="PR00153">
    <property type="entry name" value="CSAPPISMRASE"/>
</dbReference>
<organism evidence="6 7">
    <name type="scientific">Aureococcus anophagefferens</name>
    <name type="common">Harmful bloom alga</name>
    <dbReference type="NCBI Taxonomy" id="44056"/>
    <lineage>
        <taxon>Eukaryota</taxon>
        <taxon>Sar</taxon>
        <taxon>Stramenopiles</taxon>
        <taxon>Ochrophyta</taxon>
        <taxon>Pelagophyceae</taxon>
        <taxon>Pelagomonadales</taxon>
        <taxon>Pelagomonadaceae</taxon>
        <taxon>Aureococcus</taxon>
    </lineage>
</organism>